<proteinExistence type="predicted"/>
<organism evidence="2 3">
    <name type="scientific">Austropuccinia psidii MF-1</name>
    <dbReference type="NCBI Taxonomy" id="1389203"/>
    <lineage>
        <taxon>Eukaryota</taxon>
        <taxon>Fungi</taxon>
        <taxon>Dikarya</taxon>
        <taxon>Basidiomycota</taxon>
        <taxon>Pucciniomycotina</taxon>
        <taxon>Pucciniomycetes</taxon>
        <taxon>Pucciniales</taxon>
        <taxon>Sphaerophragmiaceae</taxon>
        <taxon>Austropuccinia</taxon>
    </lineage>
</organism>
<dbReference type="AlphaFoldDB" id="A0A9Q3PT84"/>
<protein>
    <submittedName>
        <fullName evidence="2">Uncharacterized protein</fullName>
    </submittedName>
</protein>
<evidence type="ECO:0000256" key="1">
    <source>
        <dbReference type="SAM" id="MobiDB-lite"/>
    </source>
</evidence>
<name>A0A9Q3PT84_9BASI</name>
<keyword evidence="3" id="KW-1185">Reference proteome</keyword>
<feature type="region of interest" description="Disordered" evidence="1">
    <location>
        <begin position="21"/>
        <end position="44"/>
    </location>
</feature>
<dbReference type="Proteomes" id="UP000765509">
    <property type="component" value="Unassembled WGS sequence"/>
</dbReference>
<gene>
    <name evidence="2" type="ORF">O181_111282</name>
</gene>
<evidence type="ECO:0000313" key="2">
    <source>
        <dbReference type="EMBL" id="MBW0571567.1"/>
    </source>
</evidence>
<reference evidence="2" key="1">
    <citation type="submission" date="2021-03" db="EMBL/GenBank/DDBJ databases">
        <title>Draft genome sequence of rust myrtle Austropuccinia psidii MF-1, a brazilian biotype.</title>
        <authorList>
            <person name="Quecine M.C."/>
            <person name="Pachon D.M.R."/>
            <person name="Bonatelli M.L."/>
            <person name="Correr F.H."/>
            <person name="Franceschini L.M."/>
            <person name="Leite T.F."/>
            <person name="Margarido G.R.A."/>
            <person name="Almeida C.A."/>
            <person name="Ferrarezi J.A."/>
            <person name="Labate C.A."/>
        </authorList>
    </citation>
    <scope>NUCLEOTIDE SEQUENCE</scope>
    <source>
        <strain evidence="2">MF-1</strain>
    </source>
</reference>
<accession>A0A9Q3PT84</accession>
<comment type="caution">
    <text evidence="2">The sequence shown here is derived from an EMBL/GenBank/DDBJ whole genome shotgun (WGS) entry which is preliminary data.</text>
</comment>
<evidence type="ECO:0000313" key="3">
    <source>
        <dbReference type="Proteomes" id="UP000765509"/>
    </source>
</evidence>
<feature type="non-terminal residue" evidence="2">
    <location>
        <position position="69"/>
    </location>
</feature>
<dbReference type="EMBL" id="AVOT02088413">
    <property type="protein sequence ID" value="MBW0571567.1"/>
    <property type="molecule type" value="Genomic_DNA"/>
</dbReference>
<sequence length="69" mass="7581">MSVKRNMDPISSVKRQTTAYLTGKVSLQDNPKKELGPPAPFPKNNSAYPPILLSKGFPLTPSESKVIRI</sequence>